<dbReference type="GO" id="GO:0005524">
    <property type="term" value="F:ATP binding"/>
    <property type="evidence" value="ECO:0007669"/>
    <property type="project" value="UniProtKB-KW"/>
</dbReference>
<dbReference type="AlphaFoldDB" id="A0A8H3IFL2"/>
<dbReference type="InterPro" id="IPR027417">
    <property type="entry name" value="P-loop_NTPase"/>
</dbReference>
<dbReference type="GO" id="GO:0016787">
    <property type="term" value="F:hydrolase activity"/>
    <property type="evidence" value="ECO:0007669"/>
    <property type="project" value="UniProtKB-KW"/>
</dbReference>
<dbReference type="InterPro" id="IPR050628">
    <property type="entry name" value="SNF2_RAD54_helicase_TF"/>
</dbReference>
<keyword evidence="3" id="KW-0067">ATP-binding</keyword>
<dbReference type="GO" id="GO:0008094">
    <property type="term" value="F:ATP-dependent activity, acting on DNA"/>
    <property type="evidence" value="ECO:0007669"/>
    <property type="project" value="TreeGrafter"/>
</dbReference>
<dbReference type="SUPFAM" id="SSF52540">
    <property type="entry name" value="P-loop containing nucleoside triphosphate hydrolases"/>
    <property type="match status" value="2"/>
</dbReference>
<dbReference type="Gene3D" id="3.40.50.10810">
    <property type="entry name" value="Tandem AAA-ATPase domain"/>
    <property type="match status" value="1"/>
</dbReference>
<dbReference type="InterPro" id="IPR038718">
    <property type="entry name" value="SNF2-like_sf"/>
</dbReference>
<dbReference type="CDD" id="cd18793">
    <property type="entry name" value="SF2_C_SNF"/>
    <property type="match status" value="1"/>
</dbReference>
<dbReference type="Pfam" id="PF00271">
    <property type="entry name" value="Helicase_C"/>
    <property type="match status" value="1"/>
</dbReference>
<comment type="caution">
    <text evidence="5">The sequence shown here is derived from an EMBL/GenBank/DDBJ whole genome shotgun (WGS) entry which is preliminary data.</text>
</comment>
<dbReference type="CDD" id="cd18008">
    <property type="entry name" value="DEXDc_SHPRH-like"/>
    <property type="match status" value="1"/>
</dbReference>
<protein>
    <recommendedName>
        <fullName evidence="4">Helicase ATP-binding domain-containing protein</fullName>
    </recommendedName>
</protein>
<evidence type="ECO:0000256" key="1">
    <source>
        <dbReference type="ARBA" id="ARBA00022741"/>
    </source>
</evidence>
<dbReference type="Gene3D" id="3.40.50.300">
    <property type="entry name" value="P-loop containing nucleotide triphosphate hydrolases"/>
    <property type="match status" value="1"/>
</dbReference>
<dbReference type="InterPro" id="IPR000330">
    <property type="entry name" value="SNF2_N"/>
</dbReference>
<keyword evidence="2" id="KW-0378">Hydrolase</keyword>
<dbReference type="InterPro" id="IPR049730">
    <property type="entry name" value="SNF2/RAD54-like_C"/>
</dbReference>
<accession>A0A8H3IFL2</accession>
<evidence type="ECO:0000313" key="6">
    <source>
        <dbReference type="Proteomes" id="UP000664203"/>
    </source>
</evidence>
<organism evidence="5 6">
    <name type="scientific">Alectoria fallacina</name>
    <dbReference type="NCBI Taxonomy" id="1903189"/>
    <lineage>
        <taxon>Eukaryota</taxon>
        <taxon>Fungi</taxon>
        <taxon>Dikarya</taxon>
        <taxon>Ascomycota</taxon>
        <taxon>Pezizomycotina</taxon>
        <taxon>Lecanoromycetes</taxon>
        <taxon>OSLEUM clade</taxon>
        <taxon>Lecanoromycetidae</taxon>
        <taxon>Lecanorales</taxon>
        <taxon>Lecanorineae</taxon>
        <taxon>Parmeliaceae</taxon>
        <taxon>Alectoria</taxon>
    </lineage>
</organism>
<dbReference type="OrthoDB" id="448448at2759"/>
<sequence length="665" mass="75501">MGQIHNARVKVHDMASSFLNEEGVPFTTSGLYHFELVLHARYFLLQSPFVGSVAVLNEQTGQTLIDVTEINCVSLSAYSFVDQWNSLGKKRAQSAKDTYMSVEINICGLQTVRNTVGQILSLSHTYLQHPSYLDEDVLYDNPHFLRIPGIVPDIGALDRVASEHYVTTENEESKTSTRIQIEEAISAIFDSLTRFKCLEKLEADHRIKTPLLSHQKEALDFIEQREFGPVPRHFSLWERSNDNGRDIYENKIDGSKSSKLPLETGGGILADDMGLGKTLMMIAAISRTLEQAQEFVEQTWVKLKQPRPVTGIAQVPSRSSLVIVPTPLLLEEWLREIHRHLKQDLKVTIYHGRGREVDPVLLADSDIVLSTYHTVATEAIDPDSALFQVLWFRIVLDEAHIIRRTSTTLFRAASKLSANFHWCLTGTPIQNRLEDIGSLLAFLRIAPFEDVFEFRRHIIALIMNRTGRGTHNLRLLLDLVCLRRTKVLLDLPDLVDEYRTLDFSEKEKQLYDATEREMAQAVKEQFMAGKSSKTYLGIFQLQLRLRRICNHGPSAADFNDSGVSSKVSTLISDIEQNIQKGKRQDLTHQKNPCQLDEADQNHSIVFSCWTRSLDLVEKLFAVRRIRYARLDGSHSTYQRQQVLDDFDSDPNLRVLIMTTGTGAVG</sequence>
<name>A0A8H3IFL2_9LECA</name>
<dbReference type="PANTHER" id="PTHR45626">
    <property type="entry name" value="TRANSCRIPTION TERMINATION FACTOR 2-RELATED"/>
    <property type="match status" value="1"/>
</dbReference>
<feature type="domain" description="Helicase ATP-binding" evidence="4">
    <location>
        <begin position="258"/>
        <end position="446"/>
    </location>
</feature>
<dbReference type="InterPro" id="IPR014001">
    <property type="entry name" value="Helicase_ATP-bd"/>
</dbReference>
<keyword evidence="6" id="KW-1185">Reference proteome</keyword>
<dbReference type="PANTHER" id="PTHR45626:SF52">
    <property type="entry name" value="SINGLE-STRANDED DNA-DEPENDENT ATPASE (EUROFUNG)"/>
    <property type="match status" value="1"/>
</dbReference>
<dbReference type="SMART" id="SM00487">
    <property type="entry name" value="DEXDc"/>
    <property type="match status" value="1"/>
</dbReference>
<proteinExistence type="predicted"/>
<gene>
    <name evidence="5" type="ORF">ALECFALPRED_003395</name>
</gene>
<evidence type="ECO:0000256" key="3">
    <source>
        <dbReference type="ARBA" id="ARBA00022840"/>
    </source>
</evidence>
<evidence type="ECO:0000256" key="2">
    <source>
        <dbReference type="ARBA" id="ARBA00022801"/>
    </source>
</evidence>
<evidence type="ECO:0000259" key="4">
    <source>
        <dbReference type="PROSITE" id="PS51192"/>
    </source>
</evidence>
<evidence type="ECO:0000313" key="5">
    <source>
        <dbReference type="EMBL" id="CAF9926227.1"/>
    </source>
</evidence>
<dbReference type="PROSITE" id="PS51192">
    <property type="entry name" value="HELICASE_ATP_BIND_1"/>
    <property type="match status" value="1"/>
</dbReference>
<dbReference type="EMBL" id="CAJPDR010000212">
    <property type="protein sequence ID" value="CAF9926227.1"/>
    <property type="molecule type" value="Genomic_DNA"/>
</dbReference>
<dbReference type="Pfam" id="PF00176">
    <property type="entry name" value="SNF2-rel_dom"/>
    <property type="match status" value="1"/>
</dbReference>
<keyword evidence="1" id="KW-0547">Nucleotide-binding</keyword>
<reference evidence="5" key="1">
    <citation type="submission" date="2021-03" db="EMBL/GenBank/DDBJ databases">
        <authorList>
            <person name="Tagirdzhanova G."/>
        </authorList>
    </citation>
    <scope>NUCLEOTIDE SEQUENCE</scope>
</reference>
<dbReference type="GO" id="GO:0005634">
    <property type="term" value="C:nucleus"/>
    <property type="evidence" value="ECO:0007669"/>
    <property type="project" value="TreeGrafter"/>
</dbReference>
<dbReference type="GO" id="GO:0006281">
    <property type="term" value="P:DNA repair"/>
    <property type="evidence" value="ECO:0007669"/>
    <property type="project" value="TreeGrafter"/>
</dbReference>
<dbReference type="InterPro" id="IPR001650">
    <property type="entry name" value="Helicase_C-like"/>
</dbReference>
<dbReference type="Proteomes" id="UP000664203">
    <property type="component" value="Unassembled WGS sequence"/>
</dbReference>